<dbReference type="RefSeq" id="WP_013851799.1">
    <property type="nucleotide sequence ID" value="NZ_CP050959.1"/>
</dbReference>
<name>A0AAE6YRR9_9STRE</name>
<sequence>MVQEKQEGKLKKLMKETRKTVLELKDTKGLAEYKSTRGQVRSSQLEQENKELRKKLSGYEEVIARHNLWGYFAKNREKAPIKTDER</sequence>
<reference evidence="1 2" key="1">
    <citation type="submission" date="2019-09" db="EMBL/GenBank/DDBJ databases">
        <title>FDA dAtabase for Regulatory Grade micrObial Sequences (FDA-ARGOS): Supporting development and validation of Infectious Disease Dx tests.</title>
        <authorList>
            <person name="Sciortino C."/>
            <person name="Tallon L."/>
            <person name="Sadzewicz L."/>
            <person name="Vavikolanu K."/>
            <person name="Mehta A."/>
            <person name="Aluvathingal J."/>
            <person name="Nadendla S."/>
            <person name="Nandy P."/>
            <person name="Geyer C."/>
            <person name="Yan Y."/>
            <person name="Sichtig H."/>
        </authorList>
    </citation>
    <scope>NUCLEOTIDE SEQUENCE [LARGE SCALE GENOMIC DNA]</scope>
    <source>
        <strain evidence="1 2">FDAARGOS_666</strain>
    </source>
</reference>
<gene>
    <name evidence="1" type="ORF">FOB74_07475</name>
</gene>
<dbReference type="Proteomes" id="UP000503130">
    <property type="component" value="Chromosome"/>
</dbReference>
<dbReference type="EMBL" id="CP050959">
    <property type="protein sequence ID" value="QIX74285.1"/>
    <property type="molecule type" value="Genomic_DNA"/>
</dbReference>
<proteinExistence type="predicted"/>
<accession>A0AAE6YRR9</accession>
<protein>
    <submittedName>
        <fullName evidence="1">Uncharacterized protein</fullName>
    </submittedName>
</protein>
<dbReference type="AlphaFoldDB" id="A0AAE6YRR9"/>
<evidence type="ECO:0000313" key="1">
    <source>
        <dbReference type="EMBL" id="QIX74285.1"/>
    </source>
</evidence>
<organism evidence="1 2">
    <name type="scientific">Streptococcus gallolyticus</name>
    <dbReference type="NCBI Taxonomy" id="315405"/>
    <lineage>
        <taxon>Bacteria</taxon>
        <taxon>Bacillati</taxon>
        <taxon>Bacillota</taxon>
        <taxon>Bacilli</taxon>
        <taxon>Lactobacillales</taxon>
        <taxon>Streptococcaceae</taxon>
        <taxon>Streptococcus</taxon>
    </lineage>
</organism>
<evidence type="ECO:0000313" key="2">
    <source>
        <dbReference type="Proteomes" id="UP000503130"/>
    </source>
</evidence>